<dbReference type="Gene3D" id="3.60.15.10">
    <property type="entry name" value="Ribonuclease Z/Hydroxyacylglutathione hydrolase-like"/>
    <property type="match status" value="1"/>
</dbReference>
<dbReference type="EMBL" id="FNZX01000022">
    <property type="protein sequence ID" value="SEL07281.1"/>
    <property type="molecule type" value="Genomic_DNA"/>
</dbReference>
<dbReference type="Pfam" id="PF12706">
    <property type="entry name" value="Lactamase_B_2"/>
    <property type="match status" value="1"/>
</dbReference>
<evidence type="ECO:0000313" key="3">
    <source>
        <dbReference type="Proteomes" id="UP000182321"/>
    </source>
</evidence>
<protein>
    <submittedName>
        <fullName evidence="2">Ribonuclease J</fullName>
    </submittedName>
</protein>
<dbReference type="InterPro" id="IPR001279">
    <property type="entry name" value="Metallo-B-lactamas"/>
</dbReference>
<dbReference type="InterPro" id="IPR036866">
    <property type="entry name" value="RibonucZ/Hydroxyglut_hydro"/>
</dbReference>
<name>A0A1H7M832_9FIRM</name>
<accession>A0A1H7M832</accession>
<gene>
    <name evidence="2" type="ORF">SAMN02910377_02582</name>
</gene>
<keyword evidence="3" id="KW-1185">Reference proteome</keyword>
<dbReference type="PANTHER" id="PTHR43694:SF1">
    <property type="entry name" value="RIBONUCLEASE J"/>
    <property type="match status" value="1"/>
</dbReference>
<dbReference type="RefSeq" id="WP_074792312.1">
    <property type="nucleotide sequence ID" value="NZ_FNZX01000022.1"/>
</dbReference>
<dbReference type="PANTHER" id="PTHR43694">
    <property type="entry name" value="RIBONUCLEASE J"/>
    <property type="match status" value="1"/>
</dbReference>
<organism evidence="2 3">
    <name type="scientific">Pseudobutyrivibrio ruminis</name>
    <dbReference type="NCBI Taxonomy" id="46206"/>
    <lineage>
        <taxon>Bacteria</taxon>
        <taxon>Bacillati</taxon>
        <taxon>Bacillota</taxon>
        <taxon>Clostridia</taxon>
        <taxon>Lachnospirales</taxon>
        <taxon>Lachnospiraceae</taxon>
        <taxon>Pseudobutyrivibrio</taxon>
    </lineage>
</organism>
<sequence>METKGAVKVRLHRGAKQIGGVCTEIFTDDTRLLFDIGASLEGEGKQARLDIDGVTTGTTNCDGIFLTHYHGDHIGEVDFVDAAIPVYMEKHARKILELQQDYKKGVVGAVWADNVNEIEIGKPIRIKEFTITALESDHSAANSVMFLIEAYGKRILITGDYRLHGFYKDKVEASLMNPGHIDLMITEGTNISKETSLNVPYLTEQALVPAFVEAFKKYKYVFLLASSSQLDRIASFSRCVPSGRYMITDRYQYGLMQVYDEDRDEEFKSNKVLYDSEYVLEKAEKAGFGRVVRSNHSFQLIVKDFFERHPEDTCLIYSMWSGYINKLSDVKTLVDYAGDNLIRAHVSGHVTKEDLERAIDIVKPEKLIINHTKDKKYKEQLKLPSGIELLSVEDSEICTV</sequence>
<dbReference type="SUPFAM" id="SSF56281">
    <property type="entry name" value="Metallo-hydrolase/oxidoreductase"/>
    <property type="match status" value="1"/>
</dbReference>
<proteinExistence type="predicted"/>
<evidence type="ECO:0000313" key="2">
    <source>
        <dbReference type="EMBL" id="SEL07281.1"/>
    </source>
</evidence>
<dbReference type="Proteomes" id="UP000182321">
    <property type="component" value="Unassembled WGS sequence"/>
</dbReference>
<feature type="domain" description="Metallo-beta-lactamase" evidence="1">
    <location>
        <begin position="19"/>
        <end position="211"/>
    </location>
</feature>
<reference evidence="3" key="1">
    <citation type="submission" date="2016-10" db="EMBL/GenBank/DDBJ databases">
        <authorList>
            <person name="Varghese N."/>
        </authorList>
    </citation>
    <scope>NUCLEOTIDE SEQUENCE [LARGE SCALE GENOMIC DNA]</scope>
    <source>
        <strain evidence="3">ACV-9</strain>
    </source>
</reference>
<dbReference type="SMART" id="SM00849">
    <property type="entry name" value="Lactamase_B"/>
    <property type="match status" value="1"/>
</dbReference>
<evidence type="ECO:0000259" key="1">
    <source>
        <dbReference type="SMART" id="SM00849"/>
    </source>
</evidence>
<dbReference type="AlphaFoldDB" id="A0A1H7M832"/>